<keyword evidence="1" id="KW-0732">Signal</keyword>
<reference evidence="2 3" key="1">
    <citation type="submission" date="2024-02" db="EMBL/GenBank/DDBJ databases">
        <title>A novel Gemmatimonadota bacterium.</title>
        <authorList>
            <person name="Du Z.-J."/>
            <person name="Ye Y.-Q."/>
        </authorList>
    </citation>
    <scope>NUCLEOTIDE SEQUENCE [LARGE SCALE GENOMIC DNA]</scope>
    <source>
        <strain evidence="2 3">DH-20</strain>
    </source>
</reference>
<evidence type="ECO:0000256" key="1">
    <source>
        <dbReference type="SAM" id="SignalP"/>
    </source>
</evidence>
<name>A0ABU9E688_9BACT</name>
<protein>
    <submittedName>
        <fullName evidence="2">Uncharacterized protein</fullName>
    </submittedName>
</protein>
<proteinExistence type="predicted"/>
<accession>A0ABU9E688</accession>
<dbReference type="EMBL" id="JBBHLI010000002">
    <property type="protein sequence ID" value="MEK9500249.1"/>
    <property type="molecule type" value="Genomic_DNA"/>
</dbReference>
<evidence type="ECO:0000313" key="2">
    <source>
        <dbReference type="EMBL" id="MEK9500249.1"/>
    </source>
</evidence>
<dbReference type="RefSeq" id="WP_405284970.1">
    <property type="nucleotide sequence ID" value="NZ_CP144380.1"/>
</dbReference>
<sequence>MTDTLVTLRRIAGISLFLAAPTSALQAQAEPVEAPQMESFFEALTADFEARDVFAVDAKSLALTLGLSLGWPVSESGVTEALGSEYRFGELGLFLSCEGDVPCVMSAAGSHIEVTRATTDEPGHVQLRLMVSSTQDASVAREFNTVNLVRSDDGWRIVEGNQPPR</sequence>
<comment type="caution">
    <text evidence="2">The sequence shown here is derived from an EMBL/GenBank/DDBJ whole genome shotgun (WGS) entry which is preliminary data.</text>
</comment>
<feature type="signal peptide" evidence="1">
    <location>
        <begin position="1"/>
        <end position="29"/>
    </location>
</feature>
<organism evidence="2 3">
    <name type="scientific">Gaopeijia maritima</name>
    <dbReference type="NCBI Taxonomy" id="3119007"/>
    <lineage>
        <taxon>Bacteria</taxon>
        <taxon>Pseudomonadati</taxon>
        <taxon>Gemmatimonadota</taxon>
        <taxon>Longimicrobiia</taxon>
        <taxon>Gaopeijiales</taxon>
        <taxon>Gaopeijiaceae</taxon>
        <taxon>Gaopeijia</taxon>
    </lineage>
</organism>
<evidence type="ECO:0000313" key="3">
    <source>
        <dbReference type="Proteomes" id="UP001484239"/>
    </source>
</evidence>
<gene>
    <name evidence="2" type="ORF">WI372_04610</name>
</gene>
<dbReference type="Proteomes" id="UP001484239">
    <property type="component" value="Unassembled WGS sequence"/>
</dbReference>
<keyword evidence="3" id="KW-1185">Reference proteome</keyword>
<feature type="chain" id="PRO_5046827815" evidence="1">
    <location>
        <begin position="30"/>
        <end position="165"/>
    </location>
</feature>